<keyword evidence="2 5" id="KW-0732">Signal</keyword>
<evidence type="ECO:0000313" key="6">
    <source>
        <dbReference type="EMBL" id="KAK9689941.1"/>
    </source>
</evidence>
<keyword evidence="3" id="KW-0378">Hydrolase</keyword>
<evidence type="ECO:0000256" key="3">
    <source>
        <dbReference type="ARBA" id="ARBA00022801"/>
    </source>
</evidence>
<dbReference type="InterPro" id="IPR035669">
    <property type="entry name" value="SGNH_plant_lipase-like"/>
</dbReference>
<dbReference type="Gene3D" id="3.40.50.1110">
    <property type="entry name" value="SGNH hydrolase"/>
    <property type="match status" value="1"/>
</dbReference>
<comment type="similarity">
    <text evidence="1">Belongs to the 'GDSL' lipolytic enzyme family.</text>
</comment>
<sequence>MAHYNFILFTLLLISFSLCLAHDIAPTPYNSDTVSIDYLFQFGDSISDTGNLVIQHPIGAHNFASFPYGLTIHKPTGRCSDGFLMIDQFATFFGKPFLNPYLDTKTDFTHGVNFAVAGSTALDTATLQAMGVLSPVTTSSLNVQLDWFRTHLENICGTALDCQDKLSRSLVVIETGGNDYNYAMLQGMTMDQVCDIVAQVVETIKNAAKQVIGFGATRVYIPGNFPIGCLPIYKATFENVYSLDELDCSDGLNDFARFHNDNLKQVIEELQKEYPEVAIIYGDYYSALSSIIENVGPLGFDVSSKFKACCGSGENEYNFDMGRFCGTNGYEVCEDPNKFVSWDGIHMTQQAYKRMSQWLLPRVVQELN</sequence>
<dbReference type="Pfam" id="PF00657">
    <property type="entry name" value="Lipase_GDSL"/>
    <property type="match status" value="1"/>
</dbReference>
<proteinExistence type="inferred from homology"/>
<dbReference type="GO" id="GO:0016788">
    <property type="term" value="F:hydrolase activity, acting on ester bonds"/>
    <property type="evidence" value="ECO:0007669"/>
    <property type="project" value="InterPro"/>
</dbReference>
<reference evidence="6" key="1">
    <citation type="submission" date="2024-03" db="EMBL/GenBank/DDBJ databases">
        <title>WGS assembly of Saponaria officinalis var. Norfolk2.</title>
        <authorList>
            <person name="Jenkins J."/>
            <person name="Shu S."/>
            <person name="Grimwood J."/>
            <person name="Barry K."/>
            <person name="Goodstein D."/>
            <person name="Schmutz J."/>
            <person name="Leebens-Mack J."/>
            <person name="Osbourn A."/>
        </authorList>
    </citation>
    <scope>NUCLEOTIDE SEQUENCE [LARGE SCALE GENOMIC DNA]</scope>
    <source>
        <strain evidence="6">JIC</strain>
    </source>
</reference>
<evidence type="ECO:0000256" key="4">
    <source>
        <dbReference type="ARBA" id="ARBA00023180"/>
    </source>
</evidence>
<dbReference type="AlphaFoldDB" id="A0AAW1IKQ7"/>
<dbReference type="SUPFAM" id="SSF52266">
    <property type="entry name" value="SGNH hydrolase"/>
    <property type="match status" value="1"/>
</dbReference>
<name>A0AAW1IKQ7_SAPOF</name>
<feature type="chain" id="PRO_5043340328" evidence="5">
    <location>
        <begin position="22"/>
        <end position="368"/>
    </location>
</feature>
<evidence type="ECO:0000256" key="5">
    <source>
        <dbReference type="SAM" id="SignalP"/>
    </source>
</evidence>
<accession>A0AAW1IKQ7</accession>
<gene>
    <name evidence="6" type="ORF">RND81_09G092800</name>
</gene>
<dbReference type="PANTHER" id="PTHR22835">
    <property type="entry name" value="ZINC FINGER FYVE DOMAIN CONTAINING PROTEIN"/>
    <property type="match status" value="1"/>
</dbReference>
<dbReference type="EMBL" id="JBDFQZ010000009">
    <property type="protein sequence ID" value="KAK9689941.1"/>
    <property type="molecule type" value="Genomic_DNA"/>
</dbReference>
<dbReference type="InterPro" id="IPR001087">
    <property type="entry name" value="GDSL"/>
</dbReference>
<evidence type="ECO:0000256" key="2">
    <source>
        <dbReference type="ARBA" id="ARBA00022729"/>
    </source>
</evidence>
<evidence type="ECO:0000313" key="7">
    <source>
        <dbReference type="Proteomes" id="UP001443914"/>
    </source>
</evidence>
<keyword evidence="7" id="KW-1185">Reference proteome</keyword>
<organism evidence="6 7">
    <name type="scientific">Saponaria officinalis</name>
    <name type="common">Common soapwort</name>
    <name type="synonym">Lychnis saponaria</name>
    <dbReference type="NCBI Taxonomy" id="3572"/>
    <lineage>
        <taxon>Eukaryota</taxon>
        <taxon>Viridiplantae</taxon>
        <taxon>Streptophyta</taxon>
        <taxon>Embryophyta</taxon>
        <taxon>Tracheophyta</taxon>
        <taxon>Spermatophyta</taxon>
        <taxon>Magnoliopsida</taxon>
        <taxon>eudicotyledons</taxon>
        <taxon>Gunneridae</taxon>
        <taxon>Pentapetalae</taxon>
        <taxon>Caryophyllales</taxon>
        <taxon>Caryophyllaceae</taxon>
        <taxon>Caryophylleae</taxon>
        <taxon>Saponaria</taxon>
    </lineage>
</organism>
<dbReference type="PANTHER" id="PTHR22835:SF517">
    <property type="entry name" value="GDSL-LIKE LIPASE_ACYLHYDROLASE FAMILY PROTEIN, EXPRESSED"/>
    <property type="match status" value="1"/>
</dbReference>
<protein>
    <submittedName>
        <fullName evidence="6">Uncharacterized protein</fullName>
    </submittedName>
</protein>
<comment type="caution">
    <text evidence="6">The sequence shown here is derived from an EMBL/GenBank/DDBJ whole genome shotgun (WGS) entry which is preliminary data.</text>
</comment>
<dbReference type="Proteomes" id="UP001443914">
    <property type="component" value="Unassembled WGS sequence"/>
</dbReference>
<dbReference type="CDD" id="cd01837">
    <property type="entry name" value="SGNH_plant_lipase_like"/>
    <property type="match status" value="1"/>
</dbReference>
<evidence type="ECO:0000256" key="1">
    <source>
        <dbReference type="ARBA" id="ARBA00008668"/>
    </source>
</evidence>
<dbReference type="InterPro" id="IPR036514">
    <property type="entry name" value="SGNH_hydro_sf"/>
</dbReference>
<feature type="signal peptide" evidence="5">
    <location>
        <begin position="1"/>
        <end position="21"/>
    </location>
</feature>
<keyword evidence="4" id="KW-0325">Glycoprotein</keyword>